<gene>
    <name evidence="1" type="ORF">BCV71DRAFT_191526</name>
</gene>
<sequence length="133" mass="15348">TATYDGSIIVYSNVVGEIKTAEANKILISKDLCRVALYIKELMDKYNLEVGIAFQAVGPSLTFYALSLSHHRIYTFMELFTIEIPYKVNMLLHFLHHLDDIYFLSKLYNEKCIISMNSTIFLRAETMSFSFLN</sequence>
<name>A0A1X0RJG4_RHIZD</name>
<dbReference type="AlphaFoldDB" id="A0A1X0RJG4"/>
<evidence type="ECO:0000313" key="1">
    <source>
        <dbReference type="EMBL" id="ORE12169.1"/>
    </source>
</evidence>
<feature type="non-terminal residue" evidence="1">
    <location>
        <position position="1"/>
    </location>
</feature>
<dbReference type="EMBL" id="KV921836">
    <property type="protein sequence ID" value="ORE12169.1"/>
    <property type="molecule type" value="Genomic_DNA"/>
</dbReference>
<dbReference type="OMA" id="LSHHRIY"/>
<protein>
    <submittedName>
        <fullName evidence="1">Uncharacterized protein</fullName>
    </submittedName>
</protein>
<accession>A0A1X0RJG4</accession>
<proteinExistence type="predicted"/>
<evidence type="ECO:0000313" key="2">
    <source>
        <dbReference type="Proteomes" id="UP000242381"/>
    </source>
</evidence>
<reference evidence="1 2" key="1">
    <citation type="journal article" date="2016" name="Proc. Natl. Acad. Sci. U.S.A.">
        <title>Lipid metabolic changes in an early divergent fungus govern the establishment of a mutualistic symbiosis with endobacteria.</title>
        <authorList>
            <person name="Lastovetsky O.A."/>
            <person name="Gaspar M.L."/>
            <person name="Mondo S.J."/>
            <person name="LaButti K.M."/>
            <person name="Sandor L."/>
            <person name="Grigoriev I.V."/>
            <person name="Henry S.A."/>
            <person name="Pawlowska T.E."/>
        </authorList>
    </citation>
    <scope>NUCLEOTIDE SEQUENCE [LARGE SCALE GENOMIC DNA]</scope>
    <source>
        <strain evidence="1 2">ATCC 11559</strain>
    </source>
</reference>
<organism evidence="1 2">
    <name type="scientific">Rhizopus microsporus</name>
    <dbReference type="NCBI Taxonomy" id="58291"/>
    <lineage>
        <taxon>Eukaryota</taxon>
        <taxon>Fungi</taxon>
        <taxon>Fungi incertae sedis</taxon>
        <taxon>Mucoromycota</taxon>
        <taxon>Mucoromycotina</taxon>
        <taxon>Mucoromycetes</taxon>
        <taxon>Mucorales</taxon>
        <taxon>Mucorineae</taxon>
        <taxon>Rhizopodaceae</taxon>
        <taxon>Rhizopus</taxon>
    </lineage>
</organism>
<dbReference type="VEuPathDB" id="FungiDB:BCV72DRAFT_325909"/>
<dbReference type="Proteomes" id="UP000242381">
    <property type="component" value="Unassembled WGS sequence"/>
</dbReference>